<dbReference type="InterPro" id="IPR000073">
    <property type="entry name" value="AB_hydrolase_1"/>
</dbReference>
<keyword evidence="3" id="KW-1185">Reference proteome</keyword>
<dbReference type="SUPFAM" id="SSF53474">
    <property type="entry name" value="alpha/beta-Hydrolases"/>
    <property type="match status" value="1"/>
</dbReference>
<dbReference type="Proteomes" id="UP000199301">
    <property type="component" value="Unassembled WGS sequence"/>
</dbReference>
<reference evidence="3" key="1">
    <citation type="submission" date="2016-10" db="EMBL/GenBank/DDBJ databases">
        <authorList>
            <person name="Varghese N."/>
            <person name="Submissions S."/>
        </authorList>
    </citation>
    <scope>NUCLEOTIDE SEQUENCE [LARGE SCALE GENOMIC DNA]</scope>
    <source>
        <strain evidence="3">DSM 45459</strain>
    </source>
</reference>
<dbReference type="AlphaFoldDB" id="A0A1H1GG10"/>
<dbReference type="GO" id="GO:0016787">
    <property type="term" value="F:hydrolase activity"/>
    <property type="evidence" value="ECO:0007669"/>
    <property type="project" value="UniProtKB-KW"/>
</dbReference>
<gene>
    <name evidence="2" type="ORF">SAMN04489718_3627</name>
</gene>
<dbReference type="RefSeq" id="WP_245695898.1">
    <property type="nucleotide sequence ID" value="NZ_FNKO01000002.1"/>
</dbReference>
<dbReference type="PRINTS" id="PR00111">
    <property type="entry name" value="ABHYDROLASE"/>
</dbReference>
<name>A0A1H1GG10_9ACTN</name>
<evidence type="ECO:0000259" key="1">
    <source>
        <dbReference type="Pfam" id="PF12697"/>
    </source>
</evidence>
<dbReference type="InterPro" id="IPR050228">
    <property type="entry name" value="Carboxylesterase_BioH"/>
</dbReference>
<keyword evidence="2" id="KW-0378">Hydrolase</keyword>
<accession>A0A1H1GG10</accession>
<organism evidence="2 3">
    <name type="scientific">Actinopolyspora saharensis</name>
    <dbReference type="NCBI Taxonomy" id="995062"/>
    <lineage>
        <taxon>Bacteria</taxon>
        <taxon>Bacillati</taxon>
        <taxon>Actinomycetota</taxon>
        <taxon>Actinomycetes</taxon>
        <taxon>Actinopolysporales</taxon>
        <taxon>Actinopolysporaceae</taxon>
        <taxon>Actinopolyspora</taxon>
    </lineage>
</organism>
<dbReference type="PANTHER" id="PTHR43194">
    <property type="entry name" value="HYDROLASE ALPHA/BETA FOLD FAMILY"/>
    <property type="match status" value="1"/>
</dbReference>
<dbReference type="Gene3D" id="3.40.50.1820">
    <property type="entry name" value="alpha/beta hydrolase"/>
    <property type="match status" value="1"/>
</dbReference>
<feature type="domain" description="AB hydrolase-1" evidence="1">
    <location>
        <begin position="71"/>
        <end position="308"/>
    </location>
</feature>
<proteinExistence type="predicted"/>
<evidence type="ECO:0000313" key="3">
    <source>
        <dbReference type="Proteomes" id="UP000199301"/>
    </source>
</evidence>
<dbReference type="Pfam" id="PF12697">
    <property type="entry name" value="Abhydrolase_6"/>
    <property type="match status" value="1"/>
</dbReference>
<dbReference type="InterPro" id="IPR029058">
    <property type="entry name" value="AB_hydrolase_fold"/>
</dbReference>
<dbReference type="EMBL" id="FNKO01000002">
    <property type="protein sequence ID" value="SDR12111.1"/>
    <property type="molecule type" value="Genomic_DNA"/>
</dbReference>
<protein>
    <submittedName>
        <fullName evidence="2">Lysophospholipase, alpha-beta hydrolase superfamily</fullName>
    </submittedName>
</protein>
<dbReference type="STRING" id="995062.SAMN04489718_3627"/>
<sequence length="327" mass="36017">MSSGSRPTFPVRGPKAAPSYERRSYWTRYQEFFPGALQVLPGDAPEERWWSWRGTAVHLDVVRRDGAPCKLLVLHGIGGYGRMLASYSRLPALADLEYLAPDLPGHGLSSAGFAVGYRQWVDFVIDLLAAERARDRRPVVLFGVGTGGWLAYQVAARVPDRIAALLVTGLADPGLAGVRDGLAANPGAGLLSEVFAGVPLLPPLHEVPLRWLLDVTAVSNHARFAAAFASDELGGARRIPLELFRSYLRLRPAVDPERFTGPPVLLVRPEEDRWTPGTYSERFFERLAAPRRAVSLVRSGHLPSEEAGLAELDRSVRDFLEEFRIPH</sequence>
<evidence type="ECO:0000313" key="2">
    <source>
        <dbReference type="EMBL" id="SDR12111.1"/>
    </source>
</evidence>
<dbReference type="PANTHER" id="PTHR43194:SF2">
    <property type="entry name" value="PEROXISOMAL MEMBRANE PROTEIN LPX1"/>
    <property type="match status" value="1"/>
</dbReference>